<sequence>MAALNLTPPDHPPTQGLHYRPPPPIFRLQLHKPQKIQPKTPRGDHEPEDDKVVCVTSGVSYLGLAVVRRLLARGYHVRVIVHNQDDMEKLGEMGGSRITAVVADLMEQRSLLDALDGCRGVFHTSSFIDPAGLAGYSKTMAQIEVKATENVMEACATTATVRKCVLTSSLLACIWPHHHADDDDRRPPALITHRDWSDESTCLQKRLWYALGKLRSEKAAWRVAESKGLKLTSVCAGLVTGPDFATKNPTATIAYLKGAPEMYRSGVLATVDVTRLAEAHVCVYEEMNRGAFGRYLCFDEVVDGEERARKLAGEAGVAEQAITGCEGSAEPLKKYKLSNKKMASLVSRSITNRCCEY</sequence>
<organism evidence="5 6">
    <name type="scientific">Kalanchoe fedtschenkoi</name>
    <name type="common">Lavender scallops</name>
    <name type="synonym">South American air plant</name>
    <dbReference type="NCBI Taxonomy" id="63787"/>
    <lineage>
        <taxon>Eukaryota</taxon>
        <taxon>Viridiplantae</taxon>
        <taxon>Streptophyta</taxon>
        <taxon>Embryophyta</taxon>
        <taxon>Tracheophyta</taxon>
        <taxon>Spermatophyta</taxon>
        <taxon>Magnoliopsida</taxon>
        <taxon>eudicotyledons</taxon>
        <taxon>Gunneridae</taxon>
        <taxon>Pentapetalae</taxon>
        <taxon>Saxifragales</taxon>
        <taxon>Crassulaceae</taxon>
        <taxon>Kalanchoe</taxon>
    </lineage>
</organism>
<evidence type="ECO:0000256" key="3">
    <source>
        <dbReference type="SAM" id="MobiDB-lite"/>
    </source>
</evidence>
<dbReference type="CDD" id="cd08958">
    <property type="entry name" value="FR_SDR_e"/>
    <property type="match status" value="1"/>
</dbReference>
<protein>
    <recommendedName>
        <fullName evidence="4">NAD-dependent epimerase/dehydratase domain-containing protein</fullName>
    </recommendedName>
</protein>
<dbReference type="SUPFAM" id="SSF51735">
    <property type="entry name" value="NAD(P)-binding Rossmann-fold domains"/>
    <property type="match status" value="1"/>
</dbReference>
<reference evidence="5" key="1">
    <citation type="submission" date="2021-01" db="UniProtKB">
        <authorList>
            <consortium name="EnsemblPlants"/>
        </authorList>
    </citation>
    <scope>IDENTIFICATION</scope>
</reference>
<name>A0A7N0U2N2_KALFE</name>
<dbReference type="Gene3D" id="3.40.50.720">
    <property type="entry name" value="NAD(P)-binding Rossmann-like Domain"/>
    <property type="match status" value="1"/>
</dbReference>
<evidence type="ECO:0000313" key="5">
    <source>
        <dbReference type="EnsemblPlants" id="Kaladp0053s0205.1.v1.1"/>
    </source>
</evidence>
<dbReference type="InterPro" id="IPR036291">
    <property type="entry name" value="NAD(P)-bd_dom_sf"/>
</dbReference>
<feature type="domain" description="NAD-dependent epimerase/dehydratase" evidence="4">
    <location>
        <begin position="54"/>
        <end position="256"/>
    </location>
</feature>
<accession>A0A7N0U2N2</accession>
<keyword evidence="2" id="KW-0560">Oxidoreductase</keyword>
<dbReference type="EnsemblPlants" id="Kaladp0053s0205.1.v1.1">
    <property type="protein sequence ID" value="Kaladp0053s0205.1.v1.1"/>
    <property type="gene ID" value="Kaladp0053s0205.v1.1"/>
</dbReference>
<dbReference type="Gramene" id="Kaladp0053s0205.1.v1.1">
    <property type="protein sequence ID" value="Kaladp0053s0205.1.v1.1"/>
    <property type="gene ID" value="Kaladp0053s0205.v1.1"/>
</dbReference>
<keyword evidence="6" id="KW-1185">Reference proteome</keyword>
<dbReference type="PANTHER" id="PTHR10366:SF483">
    <property type="entry name" value="CINNAMOYL COA REDUCTASE-LIKE PROTEIN"/>
    <property type="match status" value="1"/>
</dbReference>
<evidence type="ECO:0000259" key="4">
    <source>
        <dbReference type="Pfam" id="PF01370"/>
    </source>
</evidence>
<dbReference type="PANTHER" id="PTHR10366">
    <property type="entry name" value="NAD DEPENDENT EPIMERASE/DEHYDRATASE"/>
    <property type="match status" value="1"/>
</dbReference>
<evidence type="ECO:0000256" key="1">
    <source>
        <dbReference type="ARBA" id="ARBA00022857"/>
    </source>
</evidence>
<dbReference type="Pfam" id="PF01370">
    <property type="entry name" value="Epimerase"/>
    <property type="match status" value="1"/>
</dbReference>
<dbReference type="OMA" id="ICFDQVI"/>
<dbReference type="InterPro" id="IPR001509">
    <property type="entry name" value="Epimerase_deHydtase"/>
</dbReference>
<dbReference type="Proteomes" id="UP000594263">
    <property type="component" value="Unplaced"/>
</dbReference>
<dbReference type="AlphaFoldDB" id="A0A7N0U2N2"/>
<keyword evidence="1" id="KW-0521">NADP</keyword>
<dbReference type="InterPro" id="IPR050425">
    <property type="entry name" value="NAD(P)_dehydrat-like"/>
</dbReference>
<evidence type="ECO:0000313" key="6">
    <source>
        <dbReference type="Proteomes" id="UP000594263"/>
    </source>
</evidence>
<evidence type="ECO:0000256" key="2">
    <source>
        <dbReference type="ARBA" id="ARBA00023002"/>
    </source>
</evidence>
<proteinExistence type="predicted"/>
<feature type="region of interest" description="Disordered" evidence="3">
    <location>
        <begin position="1"/>
        <end position="24"/>
    </location>
</feature>
<dbReference type="GO" id="GO:0016616">
    <property type="term" value="F:oxidoreductase activity, acting on the CH-OH group of donors, NAD or NADP as acceptor"/>
    <property type="evidence" value="ECO:0007669"/>
    <property type="project" value="TreeGrafter"/>
</dbReference>